<proteinExistence type="predicted"/>
<gene>
    <name evidence="2" type="ORF">P171DRAFT_47068</name>
</gene>
<dbReference type="Proteomes" id="UP000799764">
    <property type="component" value="Unassembled WGS sequence"/>
</dbReference>
<keyword evidence="3" id="KW-1185">Reference proteome</keyword>
<reference evidence="2" key="1">
    <citation type="journal article" date="2020" name="Stud. Mycol.">
        <title>101 Dothideomycetes genomes: a test case for predicting lifestyles and emergence of pathogens.</title>
        <authorList>
            <person name="Haridas S."/>
            <person name="Albert R."/>
            <person name="Binder M."/>
            <person name="Bloem J."/>
            <person name="Labutti K."/>
            <person name="Salamov A."/>
            <person name="Andreopoulos B."/>
            <person name="Baker S."/>
            <person name="Barry K."/>
            <person name="Bills G."/>
            <person name="Bluhm B."/>
            <person name="Cannon C."/>
            <person name="Castanera R."/>
            <person name="Culley D."/>
            <person name="Daum C."/>
            <person name="Ezra D."/>
            <person name="Gonzalez J."/>
            <person name="Henrissat B."/>
            <person name="Kuo A."/>
            <person name="Liang C."/>
            <person name="Lipzen A."/>
            <person name="Lutzoni F."/>
            <person name="Magnuson J."/>
            <person name="Mondo S."/>
            <person name="Nolan M."/>
            <person name="Ohm R."/>
            <person name="Pangilinan J."/>
            <person name="Park H.-J."/>
            <person name="Ramirez L."/>
            <person name="Alfaro M."/>
            <person name="Sun H."/>
            <person name="Tritt A."/>
            <person name="Yoshinaga Y."/>
            <person name="Zwiers L.-H."/>
            <person name="Turgeon B."/>
            <person name="Goodwin S."/>
            <person name="Spatafora J."/>
            <person name="Crous P."/>
            <person name="Grigoriev I."/>
        </authorList>
    </citation>
    <scope>NUCLEOTIDE SEQUENCE</scope>
    <source>
        <strain evidence="2">CBS 690.94</strain>
    </source>
</reference>
<evidence type="ECO:0000313" key="2">
    <source>
        <dbReference type="EMBL" id="KAF2442645.1"/>
    </source>
</evidence>
<feature type="region of interest" description="Disordered" evidence="1">
    <location>
        <begin position="1"/>
        <end position="26"/>
    </location>
</feature>
<evidence type="ECO:0000313" key="3">
    <source>
        <dbReference type="Proteomes" id="UP000799764"/>
    </source>
</evidence>
<name>A0A9P4PCS6_9PLEO</name>
<dbReference type="EMBL" id="MU001503">
    <property type="protein sequence ID" value="KAF2442645.1"/>
    <property type="molecule type" value="Genomic_DNA"/>
</dbReference>
<accession>A0A9P4PCS6</accession>
<evidence type="ECO:0000256" key="1">
    <source>
        <dbReference type="SAM" id="MobiDB-lite"/>
    </source>
</evidence>
<organism evidence="2 3">
    <name type="scientific">Karstenula rhodostoma CBS 690.94</name>
    <dbReference type="NCBI Taxonomy" id="1392251"/>
    <lineage>
        <taxon>Eukaryota</taxon>
        <taxon>Fungi</taxon>
        <taxon>Dikarya</taxon>
        <taxon>Ascomycota</taxon>
        <taxon>Pezizomycotina</taxon>
        <taxon>Dothideomycetes</taxon>
        <taxon>Pleosporomycetidae</taxon>
        <taxon>Pleosporales</taxon>
        <taxon>Massarineae</taxon>
        <taxon>Didymosphaeriaceae</taxon>
        <taxon>Karstenula</taxon>
    </lineage>
</organism>
<comment type="caution">
    <text evidence="2">The sequence shown here is derived from an EMBL/GenBank/DDBJ whole genome shotgun (WGS) entry which is preliminary data.</text>
</comment>
<protein>
    <submittedName>
        <fullName evidence="2">Uncharacterized protein</fullName>
    </submittedName>
</protein>
<sequence length="234" mass="25614">MLIKNVFAASRRGNPAVPRQGSNARRHRHAVSNMQHPASSIQHRRREHQPPGVFAQSSQAARLATTSQNAARLRTRLCVRRPAAGESREPLAPASCPPAGPTANRFLPASSHPHPHLQPQRCNIPLPQPLGARATSPMPDRARHGPSITASAIRATCRRLSCSSTSSHHVRHCPSQLPLRRAASRDPSPCACRRARSAMPLPSAARRRIHRRASLAPSRPRTTPWLHGCPSRVF</sequence>
<dbReference type="AlphaFoldDB" id="A0A9P4PCS6"/>
<feature type="region of interest" description="Disordered" evidence="1">
    <location>
        <begin position="201"/>
        <end position="224"/>
    </location>
</feature>